<gene>
    <name evidence="1" type="ORF">LCGC14_2869530</name>
</gene>
<protein>
    <submittedName>
        <fullName evidence="1">Uncharacterized protein</fullName>
    </submittedName>
</protein>
<sequence>MPKEETVKEDLTEGNWNVAGDYVKQKILKYLVQVDFFYELAIFGCNDIYGDVFLKDENFRKTARLLAVKRLIHTIITLLRNSKFSIHPKDQPSFQKYDERLLKIEKNLFQLRHDIKQRGKLVIQINEDLFDKIINEIMATIMDDVNFKLNKAGFSSIC</sequence>
<evidence type="ECO:0000313" key="1">
    <source>
        <dbReference type="EMBL" id="KKK75856.1"/>
    </source>
</evidence>
<proteinExistence type="predicted"/>
<name>A0A0F9AUK5_9ZZZZ</name>
<dbReference type="AlphaFoldDB" id="A0A0F9AUK5"/>
<dbReference type="EMBL" id="LAZR01055668">
    <property type="protein sequence ID" value="KKK75856.1"/>
    <property type="molecule type" value="Genomic_DNA"/>
</dbReference>
<accession>A0A0F9AUK5</accession>
<comment type="caution">
    <text evidence="1">The sequence shown here is derived from an EMBL/GenBank/DDBJ whole genome shotgun (WGS) entry which is preliminary data.</text>
</comment>
<organism evidence="1">
    <name type="scientific">marine sediment metagenome</name>
    <dbReference type="NCBI Taxonomy" id="412755"/>
    <lineage>
        <taxon>unclassified sequences</taxon>
        <taxon>metagenomes</taxon>
        <taxon>ecological metagenomes</taxon>
    </lineage>
</organism>
<reference evidence="1" key="1">
    <citation type="journal article" date="2015" name="Nature">
        <title>Complex archaea that bridge the gap between prokaryotes and eukaryotes.</title>
        <authorList>
            <person name="Spang A."/>
            <person name="Saw J.H."/>
            <person name="Jorgensen S.L."/>
            <person name="Zaremba-Niedzwiedzka K."/>
            <person name="Martijn J."/>
            <person name="Lind A.E."/>
            <person name="van Eijk R."/>
            <person name="Schleper C."/>
            <person name="Guy L."/>
            <person name="Ettema T.J."/>
        </authorList>
    </citation>
    <scope>NUCLEOTIDE SEQUENCE</scope>
</reference>